<dbReference type="STRING" id="695850.A0A067CVH4"/>
<evidence type="ECO:0000256" key="1">
    <source>
        <dbReference type="ARBA" id="ARBA00022527"/>
    </source>
</evidence>
<dbReference type="Proteomes" id="UP000030745">
    <property type="component" value="Unassembled WGS sequence"/>
</dbReference>
<dbReference type="InterPro" id="IPR011009">
    <property type="entry name" value="Kinase-like_dom_sf"/>
</dbReference>
<dbReference type="EMBL" id="KK583201">
    <property type="protein sequence ID" value="KDO30536.1"/>
    <property type="molecule type" value="Genomic_DNA"/>
</dbReference>
<dbReference type="OMA" id="VELFDCF"/>
<evidence type="ECO:0000313" key="9">
    <source>
        <dbReference type="Proteomes" id="UP000030745"/>
    </source>
</evidence>
<dbReference type="CDD" id="cd14014">
    <property type="entry name" value="STKc_PknB_like"/>
    <property type="match status" value="1"/>
</dbReference>
<dbReference type="PROSITE" id="PS50011">
    <property type="entry name" value="PROTEIN_KINASE_DOM"/>
    <property type="match status" value="1"/>
</dbReference>
<keyword evidence="2" id="KW-0808">Transferase</keyword>
<evidence type="ECO:0000313" key="8">
    <source>
        <dbReference type="EMBL" id="KDO30536.1"/>
    </source>
</evidence>
<dbReference type="AlphaFoldDB" id="A0A067CVH4"/>
<evidence type="ECO:0000256" key="2">
    <source>
        <dbReference type="ARBA" id="ARBA00022679"/>
    </source>
</evidence>
<feature type="transmembrane region" description="Helical" evidence="6">
    <location>
        <begin position="180"/>
        <end position="201"/>
    </location>
</feature>
<dbReference type="OrthoDB" id="193931at2759"/>
<proteinExistence type="predicted"/>
<keyword evidence="6" id="KW-0812">Transmembrane</keyword>
<reference evidence="8 9" key="1">
    <citation type="journal article" date="2013" name="PLoS Genet.">
        <title>Distinctive expansion of potential virulence genes in the genome of the oomycete fish pathogen Saprolegnia parasitica.</title>
        <authorList>
            <person name="Jiang R.H."/>
            <person name="de Bruijn I."/>
            <person name="Haas B.J."/>
            <person name="Belmonte R."/>
            <person name="Lobach L."/>
            <person name="Christie J."/>
            <person name="van den Ackerveken G."/>
            <person name="Bottin A."/>
            <person name="Bulone V."/>
            <person name="Diaz-Moreno S.M."/>
            <person name="Dumas B."/>
            <person name="Fan L."/>
            <person name="Gaulin E."/>
            <person name="Govers F."/>
            <person name="Grenville-Briggs L.J."/>
            <person name="Horner N.R."/>
            <person name="Levin J.Z."/>
            <person name="Mammella M."/>
            <person name="Meijer H.J."/>
            <person name="Morris P."/>
            <person name="Nusbaum C."/>
            <person name="Oome S."/>
            <person name="Phillips A.J."/>
            <person name="van Rooyen D."/>
            <person name="Rzeszutek E."/>
            <person name="Saraiva M."/>
            <person name="Secombes C.J."/>
            <person name="Seidl M.F."/>
            <person name="Snel B."/>
            <person name="Stassen J.H."/>
            <person name="Sykes S."/>
            <person name="Tripathy S."/>
            <person name="van den Berg H."/>
            <person name="Vega-Arreguin J.C."/>
            <person name="Wawra S."/>
            <person name="Young S.K."/>
            <person name="Zeng Q."/>
            <person name="Dieguez-Uribeondo J."/>
            <person name="Russ C."/>
            <person name="Tyler B.M."/>
            <person name="van West P."/>
        </authorList>
    </citation>
    <scope>NUCLEOTIDE SEQUENCE [LARGE SCALE GENOMIC DNA]</scope>
    <source>
        <strain evidence="8 9">CBS 223.65</strain>
    </source>
</reference>
<dbReference type="VEuPathDB" id="FungiDB:SPRG_04437"/>
<evidence type="ECO:0000259" key="7">
    <source>
        <dbReference type="PROSITE" id="PS50011"/>
    </source>
</evidence>
<dbReference type="SUPFAM" id="SSF56112">
    <property type="entry name" value="Protein kinase-like (PK-like)"/>
    <property type="match status" value="1"/>
</dbReference>
<evidence type="ECO:0000256" key="6">
    <source>
        <dbReference type="SAM" id="Phobius"/>
    </source>
</evidence>
<evidence type="ECO:0000256" key="4">
    <source>
        <dbReference type="ARBA" id="ARBA00022777"/>
    </source>
</evidence>
<organism evidence="8 9">
    <name type="scientific">Saprolegnia parasitica (strain CBS 223.65)</name>
    <dbReference type="NCBI Taxonomy" id="695850"/>
    <lineage>
        <taxon>Eukaryota</taxon>
        <taxon>Sar</taxon>
        <taxon>Stramenopiles</taxon>
        <taxon>Oomycota</taxon>
        <taxon>Saprolegniomycetes</taxon>
        <taxon>Saprolegniales</taxon>
        <taxon>Saprolegniaceae</taxon>
        <taxon>Saprolegnia</taxon>
    </lineage>
</organism>
<dbReference type="InterPro" id="IPR000719">
    <property type="entry name" value="Prot_kinase_dom"/>
</dbReference>
<dbReference type="Gene3D" id="1.10.510.10">
    <property type="entry name" value="Transferase(Phosphotransferase) domain 1"/>
    <property type="match status" value="1"/>
</dbReference>
<dbReference type="GO" id="GO:0004674">
    <property type="term" value="F:protein serine/threonine kinase activity"/>
    <property type="evidence" value="ECO:0007669"/>
    <property type="project" value="UniProtKB-KW"/>
</dbReference>
<dbReference type="PIRSF" id="PIRSF000654">
    <property type="entry name" value="Integrin-linked_kinase"/>
    <property type="match status" value="1"/>
</dbReference>
<dbReference type="PANTHER" id="PTHR24345">
    <property type="entry name" value="SERINE/THREONINE-PROTEIN KINASE PLK"/>
    <property type="match status" value="1"/>
</dbReference>
<dbReference type="PANTHER" id="PTHR24345:SF91">
    <property type="entry name" value="SERINE_THREONINE-PROTEIN KINASE PLK4"/>
    <property type="match status" value="1"/>
</dbReference>
<keyword evidence="6" id="KW-1133">Transmembrane helix</keyword>
<dbReference type="RefSeq" id="XP_012198751.1">
    <property type="nucleotide sequence ID" value="XM_012343361.1"/>
</dbReference>
<name>A0A067CVH4_SAPPC</name>
<evidence type="ECO:0000256" key="3">
    <source>
        <dbReference type="ARBA" id="ARBA00022741"/>
    </source>
</evidence>
<dbReference type="GO" id="GO:0005634">
    <property type="term" value="C:nucleus"/>
    <property type="evidence" value="ECO:0007669"/>
    <property type="project" value="TreeGrafter"/>
</dbReference>
<evidence type="ECO:0000256" key="5">
    <source>
        <dbReference type="ARBA" id="ARBA00022840"/>
    </source>
</evidence>
<keyword evidence="1 8" id="KW-0723">Serine/threonine-protein kinase</keyword>
<dbReference type="GeneID" id="24126880"/>
<feature type="domain" description="Protein kinase" evidence="7">
    <location>
        <begin position="1"/>
        <end position="261"/>
    </location>
</feature>
<gene>
    <name evidence="8" type="ORF">SPRG_04437</name>
</gene>
<dbReference type="Pfam" id="PF00069">
    <property type="entry name" value="Pkinase"/>
    <property type="match status" value="1"/>
</dbReference>
<dbReference type="KEGG" id="spar:SPRG_04437"/>
<protein>
    <submittedName>
        <fullName evidence="8">Serine/threonine protein kinase</fullName>
    </submittedName>
</protein>
<dbReference type="GO" id="GO:0005524">
    <property type="term" value="F:ATP binding"/>
    <property type="evidence" value="ECO:0007669"/>
    <property type="project" value="UniProtKB-KW"/>
</dbReference>
<keyword evidence="9" id="KW-1185">Reference proteome</keyword>
<keyword evidence="6" id="KW-0472">Membrane</keyword>
<keyword evidence="4 8" id="KW-0418">Kinase</keyword>
<keyword evidence="3" id="KW-0547">Nucleotide-binding</keyword>
<keyword evidence="5" id="KW-0067">ATP-binding</keyword>
<sequence length="263" mass="28640">MTKERYGGGHDLEVLAQSRVQLSLDTRTNTHVVIKTHPRRATTDDLAQEIATHAILGAHDHLVTMLDTFVADGNAHIVLEYCNGGDLLARLQRQQRFSPLDAIALGLDVAKGLACLHKHGIAHRDVSLENVFLHDGKCKLGDFGLSTELTTVRGTAGKLMYMAPEVATGHAAYDPKAADVWSLGIVLFIMLTGVPLFSVAARSDKLFRAVHRQGLQPVLRICQKKGFMTPAISDVLLKMLLVAPTQRMTSDDVVHALEGLLLS</sequence>
<accession>A0A067CVH4</accession>